<dbReference type="SUPFAM" id="SSF52833">
    <property type="entry name" value="Thioredoxin-like"/>
    <property type="match status" value="1"/>
</dbReference>
<evidence type="ECO:0000313" key="1">
    <source>
        <dbReference type="EMBL" id="SDP14438.1"/>
    </source>
</evidence>
<dbReference type="InterPro" id="IPR036249">
    <property type="entry name" value="Thioredoxin-like_sf"/>
</dbReference>
<proteinExistence type="predicted"/>
<evidence type="ECO:0000313" key="2">
    <source>
        <dbReference type="Proteomes" id="UP000199159"/>
    </source>
</evidence>
<dbReference type="Proteomes" id="UP000199159">
    <property type="component" value="Unassembled WGS sequence"/>
</dbReference>
<dbReference type="STRING" id="930152.SAMN05216565_101679"/>
<gene>
    <name evidence="1" type="ORF">SAMN05216565_101679</name>
</gene>
<dbReference type="Gene3D" id="3.40.30.10">
    <property type="entry name" value="Glutaredoxin"/>
    <property type="match status" value="1"/>
</dbReference>
<protein>
    <submittedName>
        <fullName evidence="1">Uncharacterized protein</fullName>
    </submittedName>
</protein>
<reference evidence="2" key="1">
    <citation type="submission" date="2016-10" db="EMBL/GenBank/DDBJ databases">
        <authorList>
            <person name="Varghese N."/>
            <person name="Submissions S."/>
        </authorList>
    </citation>
    <scope>NUCLEOTIDE SEQUENCE [LARGE SCALE GENOMIC DNA]</scope>
    <source>
        <strain evidence="2">IBRC-M10078</strain>
    </source>
</reference>
<dbReference type="EMBL" id="FNJU01000001">
    <property type="protein sequence ID" value="SDP14438.1"/>
    <property type="molecule type" value="Genomic_DNA"/>
</dbReference>
<name>A0A1H0QCN8_9BACI</name>
<organism evidence="1 2">
    <name type="scientific">Litchfieldia salsa</name>
    <dbReference type="NCBI Taxonomy" id="930152"/>
    <lineage>
        <taxon>Bacteria</taxon>
        <taxon>Bacillati</taxon>
        <taxon>Bacillota</taxon>
        <taxon>Bacilli</taxon>
        <taxon>Bacillales</taxon>
        <taxon>Bacillaceae</taxon>
        <taxon>Litchfieldia</taxon>
    </lineage>
</organism>
<keyword evidence="2" id="KW-1185">Reference proteome</keyword>
<sequence>MYIVSNDLPEQQLELYTALEKEFGTSISFISDPNLEVAELFEMKNGETAYRGYGLLDTEGHVVFNTINDYWGEEFDKSKEEIIEEYNNLK</sequence>
<dbReference type="AlphaFoldDB" id="A0A1H0QCN8"/>
<accession>A0A1H0QCN8</accession>